<keyword evidence="3" id="KW-0804">Transcription</keyword>
<dbReference type="PROSITE" id="PS51293">
    <property type="entry name" value="SANT"/>
    <property type="match status" value="1"/>
</dbReference>
<dbReference type="EMBL" id="JAUJYO010000019">
    <property type="protein sequence ID" value="KAK1288617.1"/>
    <property type="molecule type" value="Genomic_DNA"/>
</dbReference>
<evidence type="ECO:0000259" key="9">
    <source>
        <dbReference type="PROSITE" id="PS51293"/>
    </source>
</evidence>
<evidence type="ECO:0000259" key="7">
    <source>
        <dbReference type="PROSITE" id="PS50090"/>
    </source>
</evidence>
<keyword evidence="4" id="KW-0539">Nucleus</keyword>
<feature type="region of interest" description="Disordered" evidence="6">
    <location>
        <begin position="486"/>
        <end position="508"/>
    </location>
</feature>
<feature type="region of interest" description="Disordered" evidence="6">
    <location>
        <begin position="756"/>
        <end position="778"/>
    </location>
</feature>
<feature type="compositionally biased region" description="Basic and acidic residues" evidence="6">
    <location>
        <begin position="565"/>
        <end position="576"/>
    </location>
</feature>
<organism evidence="10 11">
    <name type="scientific">Acorus calamus</name>
    <name type="common">Sweet flag</name>
    <dbReference type="NCBI Taxonomy" id="4465"/>
    <lineage>
        <taxon>Eukaryota</taxon>
        <taxon>Viridiplantae</taxon>
        <taxon>Streptophyta</taxon>
        <taxon>Embryophyta</taxon>
        <taxon>Tracheophyta</taxon>
        <taxon>Spermatophyta</taxon>
        <taxon>Magnoliopsida</taxon>
        <taxon>Liliopsida</taxon>
        <taxon>Acoraceae</taxon>
        <taxon>Acorus</taxon>
    </lineage>
</organism>
<protein>
    <submittedName>
        <fullName evidence="10">SWI/SNF complex subunit SWI3C</fullName>
    </submittedName>
</protein>
<feature type="region of interest" description="Disordered" evidence="6">
    <location>
        <begin position="548"/>
        <end position="602"/>
    </location>
</feature>
<dbReference type="Gene3D" id="1.10.10.10">
    <property type="entry name" value="Winged helix-like DNA-binding domain superfamily/Winged helix DNA-binding domain"/>
    <property type="match status" value="1"/>
</dbReference>
<accession>A0AAV9CIS4</accession>
<feature type="coiled-coil region" evidence="5">
    <location>
        <begin position="619"/>
        <end position="658"/>
    </location>
</feature>
<dbReference type="CDD" id="cd00167">
    <property type="entry name" value="SANT"/>
    <property type="match status" value="1"/>
</dbReference>
<dbReference type="Gene3D" id="1.10.10.60">
    <property type="entry name" value="Homeodomain-like"/>
    <property type="match status" value="1"/>
</dbReference>
<keyword evidence="5" id="KW-0175">Coiled coil</keyword>
<dbReference type="AlphaFoldDB" id="A0AAV9CIS4"/>
<sequence>MSPSPSDSAPKWRKRKRGDSSVLGNRVKKTQRKPLSDDDNNNDDSAAAAAAAEDDSDSPSAAAADPPVDPRVGEVISDGGGVRISDFPPAVRRSVNRPHPSVLSLVAADRSSAASGGGDGRRHCSFENVSHGQLQALSAVLPDNPSLWSQALADHDSVPPPAYVCMPPPLIDGKGVARRFINGRPHVLPVHSDWFSGTTVHRLERQVVPHFFSGKSEQHTPEKYVDLRNKIIAKYLDSPERRLMAADCRSLVAGPSEAPDLIRVIRFLDHWGIINYMAMPQRGNKMATGVGGRPILREEPNGELNFQAGALRAIDSLIQFQRPRCRLKMEDVLVAARSPALGSLDLDGKIREQMCKSACNNCLKLLPGLHYQSLKEAETALCFDCFHDGKYVIGHSSLDFVRVDFSKDMFDPDVDSWSDQETLLLLEAVEKYQDSWNDIAEHVGSKSKAQCILHFIRLPMEDDLLENIEFPSNSVSSYALEREDHGSPLVYSNGNSTDPMQDPDSGSRLPFANSGNPLMALVAFLATAVGPRVAAACAHASLAALSEVDHQSGPGGSALPVRGSVHGDRRSSDGIHGETASVGNTDEILEDGLPGKNSADSVSPERVKAAAMVGLSTAAMKAKLLADQEEREIQKLAASVVNNQLKRLELKLKQFAEVETMLLKECEQVDRTRQRFSADRARVMSTRFTPSGAPALQQASTHTPSSGIRQPVIPTSGGQGNISNISNISAANGQPSQIHPQMPFMSRQPMYHFGPRLPLSAIHPSPPTGPSGGGPVYGSGLSNIPALNHPLLRPSGANNTNIG</sequence>
<evidence type="ECO:0000256" key="3">
    <source>
        <dbReference type="ARBA" id="ARBA00023163"/>
    </source>
</evidence>
<keyword evidence="1" id="KW-0805">Transcription regulation</keyword>
<dbReference type="Proteomes" id="UP001180020">
    <property type="component" value="Unassembled WGS sequence"/>
</dbReference>
<evidence type="ECO:0000256" key="4">
    <source>
        <dbReference type="ARBA" id="ARBA00023242"/>
    </source>
</evidence>
<feature type="compositionally biased region" description="Polar residues" evidence="6">
    <location>
        <begin position="490"/>
        <end position="499"/>
    </location>
</feature>
<dbReference type="InterPro" id="IPR032451">
    <property type="entry name" value="SMARCC_C"/>
</dbReference>
<dbReference type="PANTHER" id="PTHR12802:SF61">
    <property type="entry name" value="SWI_SNF COMPLEX SUBUNIT SWI3C"/>
    <property type="match status" value="1"/>
</dbReference>
<dbReference type="SMART" id="SM00717">
    <property type="entry name" value="SANT"/>
    <property type="match status" value="1"/>
</dbReference>
<dbReference type="InterPro" id="IPR036388">
    <property type="entry name" value="WH-like_DNA-bd_sf"/>
</dbReference>
<gene>
    <name evidence="10" type="primary">SWI3C</name>
    <name evidence="10" type="ORF">QJS10_CPB19g00144</name>
</gene>
<evidence type="ECO:0000259" key="8">
    <source>
        <dbReference type="PROSITE" id="PS50934"/>
    </source>
</evidence>
<dbReference type="InterPro" id="IPR009057">
    <property type="entry name" value="Homeodomain-like_sf"/>
</dbReference>
<dbReference type="PROSITE" id="PS50934">
    <property type="entry name" value="SWIRM"/>
    <property type="match status" value="1"/>
</dbReference>
<dbReference type="FunFam" id="1.10.10.60:FF:000014">
    <property type="entry name" value="SWI/SNF complex subunit SMARCC2 isoform C"/>
    <property type="match status" value="1"/>
</dbReference>
<keyword evidence="11" id="KW-1185">Reference proteome</keyword>
<keyword evidence="2" id="KW-0238">DNA-binding</keyword>
<evidence type="ECO:0000313" key="10">
    <source>
        <dbReference type="EMBL" id="KAK1288617.1"/>
    </source>
</evidence>
<dbReference type="Pfam" id="PF00249">
    <property type="entry name" value="Myb_DNA-binding"/>
    <property type="match status" value="1"/>
</dbReference>
<dbReference type="SUPFAM" id="SSF46689">
    <property type="entry name" value="Homeodomain-like"/>
    <property type="match status" value="2"/>
</dbReference>
<dbReference type="InterPro" id="IPR001005">
    <property type="entry name" value="SANT/Myb"/>
</dbReference>
<feature type="domain" description="SWIRM" evidence="8">
    <location>
        <begin position="186"/>
        <end position="285"/>
    </location>
</feature>
<proteinExistence type="predicted"/>
<dbReference type="GO" id="GO:0005634">
    <property type="term" value="C:nucleus"/>
    <property type="evidence" value="ECO:0007669"/>
    <property type="project" value="UniProtKB-ARBA"/>
</dbReference>
<evidence type="ECO:0000256" key="6">
    <source>
        <dbReference type="SAM" id="MobiDB-lite"/>
    </source>
</evidence>
<evidence type="ECO:0000313" key="11">
    <source>
        <dbReference type="Proteomes" id="UP001180020"/>
    </source>
</evidence>
<comment type="caution">
    <text evidence="10">The sequence shown here is derived from an EMBL/GenBank/DDBJ whole genome shotgun (WGS) entry which is preliminary data.</text>
</comment>
<dbReference type="GO" id="GO:0003677">
    <property type="term" value="F:DNA binding"/>
    <property type="evidence" value="ECO:0007669"/>
    <property type="project" value="UniProtKB-KW"/>
</dbReference>
<dbReference type="Pfam" id="PF16495">
    <property type="entry name" value="SWIRM-assoc_1"/>
    <property type="match status" value="1"/>
</dbReference>
<name>A0AAV9CIS4_ACOCL</name>
<feature type="domain" description="SANT" evidence="9">
    <location>
        <begin position="412"/>
        <end position="463"/>
    </location>
</feature>
<dbReference type="InterPro" id="IPR017884">
    <property type="entry name" value="SANT_dom"/>
</dbReference>
<dbReference type="PANTHER" id="PTHR12802">
    <property type="entry name" value="SWI/SNF COMPLEX-RELATED"/>
    <property type="match status" value="1"/>
</dbReference>
<evidence type="ECO:0000256" key="1">
    <source>
        <dbReference type="ARBA" id="ARBA00023015"/>
    </source>
</evidence>
<feature type="domain" description="Myb-like" evidence="7">
    <location>
        <begin position="416"/>
        <end position="459"/>
    </location>
</feature>
<dbReference type="FunFam" id="1.10.10.10:FF:000020">
    <property type="entry name" value="SWI/SNF complex subunit SMARCC2 isoform c"/>
    <property type="match status" value="1"/>
</dbReference>
<dbReference type="InterPro" id="IPR007526">
    <property type="entry name" value="SWIRM"/>
</dbReference>
<dbReference type="Pfam" id="PF04433">
    <property type="entry name" value="SWIRM"/>
    <property type="match status" value="1"/>
</dbReference>
<dbReference type="PROSITE" id="PS50090">
    <property type="entry name" value="MYB_LIKE"/>
    <property type="match status" value="1"/>
</dbReference>
<feature type="region of interest" description="Disordered" evidence="6">
    <location>
        <begin position="1"/>
        <end position="96"/>
    </location>
</feature>
<reference evidence="10" key="2">
    <citation type="submission" date="2023-06" db="EMBL/GenBank/DDBJ databases">
        <authorList>
            <person name="Ma L."/>
            <person name="Liu K.-W."/>
            <person name="Li Z."/>
            <person name="Hsiao Y.-Y."/>
            <person name="Qi Y."/>
            <person name="Fu T."/>
            <person name="Tang G."/>
            <person name="Zhang D."/>
            <person name="Sun W.-H."/>
            <person name="Liu D.-K."/>
            <person name="Li Y."/>
            <person name="Chen G.-Z."/>
            <person name="Liu X.-D."/>
            <person name="Liao X.-Y."/>
            <person name="Jiang Y.-T."/>
            <person name="Yu X."/>
            <person name="Hao Y."/>
            <person name="Huang J."/>
            <person name="Zhao X.-W."/>
            <person name="Ke S."/>
            <person name="Chen Y.-Y."/>
            <person name="Wu W.-L."/>
            <person name="Hsu J.-L."/>
            <person name="Lin Y.-F."/>
            <person name="Huang M.-D."/>
            <person name="Li C.-Y."/>
            <person name="Huang L."/>
            <person name="Wang Z.-W."/>
            <person name="Zhao X."/>
            <person name="Zhong W.-Y."/>
            <person name="Peng D.-H."/>
            <person name="Ahmad S."/>
            <person name="Lan S."/>
            <person name="Zhang J.-S."/>
            <person name="Tsai W.-C."/>
            <person name="Van De Peer Y."/>
            <person name="Liu Z.-J."/>
        </authorList>
    </citation>
    <scope>NUCLEOTIDE SEQUENCE</scope>
    <source>
        <strain evidence="10">CP</strain>
        <tissue evidence="10">Leaves</tissue>
    </source>
</reference>
<reference evidence="10" key="1">
    <citation type="journal article" date="2023" name="Nat. Commun.">
        <title>Diploid and tetraploid genomes of Acorus and the evolution of monocots.</title>
        <authorList>
            <person name="Ma L."/>
            <person name="Liu K.W."/>
            <person name="Li Z."/>
            <person name="Hsiao Y.Y."/>
            <person name="Qi Y."/>
            <person name="Fu T."/>
            <person name="Tang G.D."/>
            <person name="Zhang D."/>
            <person name="Sun W.H."/>
            <person name="Liu D.K."/>
            <person name="Li Y."/>
            <person name="Chen G.Z."/>
            <person name="Liu X.D."/>
            <person name="Liao X.Y."/>
            <person name="Jiang Y.T."/>
            <person name="Yu X."/>
            <person name="Hao Y."/>
            <person name="Huang J."/>
            <person name="Zhao X.W."/>
            <person name="Ke S."/>
            <person name="Chen Y.Y."/>
            <person name="Wu W.L."/>
            <person name="Hsu J.L."/>
            <person name="Lin Y.F."/>
            <person name="Huang M.D."/>
            <person name="Li C.Y."/>
            <person name="Huang L."/>
            <person name="Wang Z.W."/>
            <person name="Zhao X."/>
            <person name="Zhong W.Y."/>
            <person name="Peng D.H."/>
            <person name="Ahmad S."/>
            <person name="Lan S."/>
            <person name="Zhang J.S."/>
            <person name="Tsai W.C."/>
            <person name="Van de Peer Y."/>
            <person name="Liu Z.J."/>
        </authorList>
    </citation>
    <scope>NUCLEOTIDE SEQUENCE</scope>
    <source>
        <strain evidence="10">CP</strain>
    </source>
</reference>
<evidence type="ECO:0000256" key="5">
    <source>
        <dbReference type="SAM" id="Coils"/>
    </source>
</evidence>
<evidence type="ECO:0000256" key="2">
    <source>
        <dbReference type="ARBA" id="ARBA00023125"/>
    </source>
</evidence>